<feature type="transmembrane region" description="Helical" evidence="1">
    <location>
        <begin position="28"/>
        <end position="49"/>
    </location>
</feature>
<keyword evidence="3" id="KW-1185">Reference proteome</keyword>
<reference evidence="2 3" key="1">
    <citation type="journal article" date="2023" name="Nucleic Acids Res.">
        <title>The hologenome of Daphnia magna reveals possible DNA methylation and microbiome-mediated evolution of the host genome.</title>
        <authorList>
            <person name="Chaturvedi A."/>
            <person name="Li X."/>
            <person name="Dhandapani V."/>
            <person name="Marshall H."/>
            <person name="Kissane S."/>
            <person name="Cuenca-Cambronero M."/>
            <person name="Asole G."/>
            <person name="Calvet F."/>
            <person name="Ruiz-Romero M."/>
            <person name="Marangio P."/>
            <person name="Guigo R."/>
            <person name="Rago D."/>
            <person name="Mirbahai L."/>
            <person name="Eastwood N."/>
            <person name="Colbourne J.K."/>
            <person name="Zhou J."/>
            <person name="Mallon E."/>
            <person name="Orsini L."/>
        </authorList>
    </citation>
    <scope>NUCLEOTIDE SEQUENCE [LARGE SCALE GENOMIC DNA]</scope>
    <source>
        <strain evidence="2">LRV0_1</strain>
    </source>
</reference>
<name>A0ABQ9ZAM3_9CRUS</name>
<sequence>MAPGLSVSPGSRGRALDPTDKLQSRNSILATPSVSALICLSPLLFLNLYSLTRDNLMSSACSELLNLKWLAYRLSATYCSLKS</sequence>
<comment type="caution">
    <text evidence="2">The sequence shown here is derived from an EMBL/GenBank/DDBJ whole genome shotgun (WGS) entry which is preliminary data.</text>
</comment>
<keyword evidence="1" id="KW-1133">Transmembrane helix</keyword>
<protein>
    <submittedName>
        <fullName evidence="2">Uncharacterized protein</fullName>
    </submittedName>
</protein>
<organism evidence="2 3">
    <name type="scientific">Daphnia magna</name>
    <dbReference type="NCBI Taxonomy" id="35525"/>
    <lineage>
        <taxon>Eukaryota</taxon>
        <taxon>Metazoa</taxon>
        <taxon>Ecdysozoa</taxon>
        <taxon>Arthropoda</taxon>
        <taxon>Crustacea</taxon>
        <taxon>Branchiopoda</taxon>
        <taxon>Diplostraca</taxon>
        <taxon>Cladocera</taxon>
        <taxon>Anomopoda</taxon>
        <taxon>Daphniidae</taxon>
        <taxon>Daphnia</taxon>
    </lineage>
</organism>
<keyword evidence="1" id="KW-0812">Transmembrane</keyword>
<evidence type="ECO:0000256" key="1">
    <source>
        <dbReference type="SAM" id="Phobius"/>
    </source>
</evidence>
<evidence type="ECO:0000313" key="2">
    <source>
        <dbReference type="EMBL" id="KAK4009947.1"/>
    </source>
</evidence>
<keyword evidence="1" id="KW-0472">Membrane</keyword>
<proteinExistence type="predicted"/>
<evidence type="ECO:0000313" key="3">
    <source>
        <dbReference type="Proteomes" id="UP001234178"/>
    </source>
</evidence>
<gene>
    <name evidence="2" type="ORF">OUZ56_019091</name>
</gene>
<accession>A0ABQ9ZAM3</accession>
<dbReference type="EMBL" id="JAOYFB010000003">
    <property type="protein sequence ID" value="KAK4009947.1"/>
    <property type="molecule type" value="Genomic_DNA"/>
</dbReference>
<dbReference type="Proteomes" id="UP001234178">
    <property type="component" value="Unassembled WGS sequence"/>
</dbReference>